<comment type="caution">
    <text evidence="1">The sequence shown here is derived from an EMBL/GenBank/DDBJ whole genome shotgun (WGS) entry which is preliminary data.</text>
</comment>
<name>A0A369KL92_9BACT</name>
<organism evidence="1 2">
    <name type="scientific">Spirobacillus cienkowskii</name>
    <dbReference type="NCBI Taxonomy" id="495820"/>
    <lineage>
        <taxon>Bacteria</taxon>
        <taxon>Pseudomonadati</taxon>
        <taxon>Bdellovibrionota</taxon>
        <taxon>Oligoflexia</taxon>
        <taxon>Silvanigrellales</taxon>
        <taxon>Spirobacillus</taxon>
    </lineage>
</organism>
<evidence type="ECO:0000313" key="2">
    <source>
        <dbReference type="Proteomes" id="UP000253934"/>
    </source>
</evidence>
<protein>
    <submittedName>
        <fullName evidence="1">Uncharacterized protein</fullName>
    </submittedName>
</protein>
<dbReference type="EMBL" id="QOVW01000087">
    <property type="protein sequence ID" value="RDB35401.1"/>
    <property type="molecule type" value="Genomic_DNA"/>
</dbReference>
<gene>
    <name evidence="1" type="ORF">DCC88_10360</name>
</gene>
<dbReference type="Proteomes" id="UP000253934">
    <property type="component" value="Unassembled WGS sequence"/>
</dbReference>
<accession>A0A369KL92</accession>
<evidence type="ECO:0000313" key="1">
    <source>
        <dbReference type="EMBL" id="RDB35401.1"/>
    </source>
</evidence>
<sequence>MNNKKIFCMSSILLTSTIFGFKNNQSQEKMSDFNFLEKHELVCQPDPSREGCSMKFNYKQEIINLQLVRKYEPNTNKIIIRKIGFKNDSSAGFFYGQILSSKNHIHLPFNDFINFIKNLTIVYSNDLNKIDIEINDASKDIILHEFKKFANKHSLTEDENYLNTLDPANFNYNDLKQLQFIAEDFSVLEAFLLDISIKNKEDIIPKKVGFSDFLKTSQFNCQSKYNSYCTLSINYNKQNINISFIREYNPTTQEITLRKTHFNDNSSAGLFYGQILSDKSRLHFPFNNFIQLVKHLNVYSNDLNTTDIEINKSSEEIIYNELKEYTKKHNLKVDEAYLNTIEPSDFHYSDFKKLQFISDDFSVLEKFLLELSIKNKEDIMSSNH</sequence>
<reference evidence="1" key="1">
    <citation type="submission" date="2018-04" db="EMBL/GenBank/DDBJ databases">
        <title>Draft genome sequence of the Candidatus Spirobacillus cienkowskii, a pathogen of freshwater Daphnia species, reconstructed from hemolymph metagenomic reads.</title>
        <authorList>
            <person name="Bresciani L."/>
            <person name="Lemos L.N."/>
            <person name="Wale N."/>
            <person name="Lin J.Y."/>
            <person name="Fernandes G.R."/>
            <person name="Duffy M.A."/>
            <person name="Rodrigues J.M."/>
        </authorList>
    </citation>
    <scope>NUCLEOTIDE SEQUENCE [LARGE SCALE GENOMIC DNA]</scope>
    <source>
        <strain evidence="1">Binning01</strain>
    </source>
</reference>
<dbReference type="AlphaFoldDB" id="A0A369KL92"/>
<keyword evidence="2" id="KW-1185">Reference proteome</keyword>
<proteinExistence type="predicted"/>